<keyword evidence="2" id="KW-0812">Transmembrane</keyword>
<feature type="compositionally biased region" description="Low complexity" evidence="1">
    <location>
        <begin position="14"/>
        <end position="50"/>
    </location>
</feature>
<dbReference type="EMBL" id="JAVRES010000018">
    <property type="protein sequence ID" value="MDT0438587.1"/>
    <property type="molecule type" value="Genomic_DNA"/>
</dbReference>
<feature type="transmembrane region" description="Helical" evidence="2">
    <location>
        <begin position="96"/>
        <end position="116"/>
    </location>
</feature>
<name>A0ABD5EV20_9ACTN</name>
<keyword evidence="2" id="KW-0472">Membrane</keyword>
<protein>
    <submittedName>
        <fullName evidence="3">ABC transporter</fullName>
    </submittedName>
</protein>
<dbReference type="Proteomes" id="UP001183535">
    <property type="component" value="Unassembled WGS sequence"/>
</dbReference>
<evidence type="ECO:0000313" key="4">
    <source>
        <dbReference type="Proteomes" id="UP001183535"/>
    </source>
</evidence>
<accession>A0ABD5EV20</accession>
<comment type="caution">
    <text evidence="3">The sequence shown here is derived from an EMBL/GenBank/DDBJ whole genome shotgun (WGS) entry which is preliminary data.</text>
</comment>
<sequence length="271" mass="27970">MRGLNGPRPGADRAPANGAPVNGAPVNGATAPRTAPRPARGPGRASSPPSVFASVRALAPPVLRALPWRPLAATGLLGPLLAAVPRLSDDPPTPWLAVNLLRGAILLYALGLAFLLDDPARHTTAAVPTGRVLRTGLRLALALPVTVLWWTATLLAMPAEHRPPAGAITLEAAAVCALAAAGAVSALRLGQEAAPGRQVAVGVLLLAVLGPWFLPERWALFVTPDDPLWTAAHDRWAGLLAASVLTAAVWLREPGARLRIRCGTSGPSRTS</sequence>
<feature type="region of interest" description="Disordered" evidence="1">
    <location>
        <begin position="1"/>
        <end position="50"/>
    </location>
</feature>
<feature type="transmembrane region" description="Helical" evidence="2">
    <location>
        <begin position="235"/>
        <end position="251"/>
    </location>
</feature>
<reference evidence="4" key="1">
    <citation type="submission" date="2023-07" db="EMBL/GenBank/DDBJ databases">
        <title>30 novel species of actinomycetes from the DSMZ collection.</title>
        <authorList>
            <person name="Nouioui I."/>
        </authorList>
    </citation>
    <scope>NUCLEOTIDE SEQUENCE [LARGE SCALE GENOMIC DNA]</scope>
    <source>
        <strain evidence="4">DSM 41981</strain>
    </source>
</reference>
<evidence type="ECO:0000313" key="3">
    <source>
        <dbReference type="EMBL" id="MDT0438587.1"/>
    </source>
</evidence>
<feature type="transmembrane region" description="Helical" evidence="2">
    <location>
        <begin position="137"/>
        <end position="159"/>
    </location>
</feature>
<proteinExistence type="predicted"/>
<gene>
    <name evidence="3" type="ORF">RM877_28285</name>
</gene>
<feature type="transmembrane region" description="Helical" evidence="2">
    <location>
        <begin position="66"/>
        <end position="84"/>
    </location>
</feature>
<keyword evidence="4" id="KW-1185">Reference proteome</keyword>
<organism evidence="3 4">
    <name type="scientific">Streptomyces doudnae</name>
    <dbReference type="NCBI Taxonomy" id="3075536"/>
    <lineage>
        <taxon>Bacteria</taxon>
        <taxon>Bacillati</taxon>
        <taxon>Actinomycetota</taxon>
        <taxon>Actinomycetes</taxon>
        <taxon>Kitasatosporales</taxon>
        <taxon>Streptomycetaceae</taxon>
        <taxon>Streptomyces</taxon>
    </lineage>
</organism>
<dbReference type="AlphaFoldDB" id="A0ABD5EV20"/>
<feature type="transmembrane region" description="Helical" evidence="2">
    <location>
        <begin position="165"/>
        <end position="187"/>
    </location>
</feature>
<feature type="transmembrane region" description="Helical" evidence="2">
    <location>
        <begin position="199"/>
        <end position="215"/>
    </location>
</feature>
<dbReference type="RefSeq" id="WP_256089477.1">
    <property type="nucleotide sequence ID" value="NZ_JAVRES010000018.1"/>
</dbReference>
<evidence type="ECO:0000256" key="1">
    <source>
        <dbReference type="SAM" id="MobiDB-lite"/>
    </source>
</evidence>
<keyword evidence="2" id="KW-1133">Transmembrane helix</keyword>
<evidence type="ECO:0000256" key="2">
    <source>
        <dbReference type="SAM" id="Phobius"/>
    </source>
</evidence>